<keyword evidence="2" id="KW-0597">Phosphoprotein</keyword>
<dbReference type="OrthoDB" id="4170918at2759"/>
<dbReference type="InterPro" id="IPR016039">
    <property type="entry name" value="Thiolase-like"/>
</dbReference>
<dbReference type="InterPro" id="IPR001227">
    <property type="entry name" value="Ac_transferase_dom_sf"/>
</dbReference>
<dbReference type="Gene3D" id="1.10.1240.100">
    <property type="match status" value="1"/>
</dbReference>
<name>A0A9W9THR8_9EURO</name>
<dbReference type="SUPFAM" id="SSF52151">
    <property type="entry name" value="FabD/lysophospholipase-like"/>
    <property type="match status" value="1"/>
</dbReference>
<organism evidence="3 4">
    <name type="scientific">Penicillium chermesinum</name>
    <dbReference type="NCBI Taxonomy" id="63820"/>
    <lineage>
        <taxon>Eukaryota</taxon>
        <taxon>Fungi</taxon>
        <taxon>Dikarya</taxon>
        <taxon>Ascomycota</taxon>
        <taxon>Pezizomycotina</taxon>
        <taxon>Eurotiomycetes</taxon>
        <taxon>Eurotiomycetidae</taxon>
        <taxon>Eurotiales</taxon>
        <taxon>Aspergillaceae</taxon>
        <taxon>Penicillium</taxon>
    </lineage>
</organism>
<evidence type="ECO:0000256" key="1">
    <source>
        <dbReference type="ARBA" id="ARBA00022450"/>
    </source>
</evidence>
<reference evidence="3" key="1">
    <citation type="submission" date="2022-11" db="EMBL/GenBank/DDBJ databases">
        <authorList>
            <person name="Petersen C."/>
        </authorList>
    </citation>
    <scope>NUCLEOTIDE SEQUENCE</scope>
    <source>
        <strain evidence="3">IBT 19713</strain>
    </source>
</reference>
<protein>
    <submittedName>
        <fullName evidence="3">Uncharacterized protein</fullName>
    </submittedName>
</protein>
<sequence>MFQKNLIPPHCRSKGVLNYGLLNDLQARGVHIAPQLTSFPRRGRRRLAFINNFSAAGGNSAMLVEDAPERSVVKINDNSVTSVTTSVVTVSAKSLTSFANNIKSLLAWIDQNPDTRLADLAYTTTARRVHYTYRVGFAIDSVPHLRQKLQGYIEKGRSPQAISHRHPLSIAFVFTGQGTQYIGVGESLFAGCIPFRSRLQQLDQMCIAQGFPSFLSIIDGSMTSDLVTQSPEQG</sequence>
<dbReference type="GO" id="GO:0044550">
    <property type="term" value="P:secondary metabolite biosynthetic process"/>
    <property type="evidence" value="ECO:0007669"/>
    <property type="project" value="TreeGrafter"/>
</dbReference>
<dbReference type="RefSeq" id="XP_058327404.1">
    <property type="nucleotide sequence ID" value="XM_058477059.1"/>
</dbReference>
<dbReference type="Proteomes" id="UP001150941">
    <property type="component" value="Unassembled WGS sequence"/>
</dbReference>
<evidence type="ECO:0000313" key="4">
    <source>
        <dbReference type="Proteomes" id="UP001150941"/>
    </source>
</evidence>
<dbReference type="EMBL" id="JAPQKS010000006">
    <property type="protein sequence ID" value="KAJ5223221.1"/>
    <property type="molecule type" value="Genomic_DNA"/>
</dbReference>
<dbReference type="Gene3D" id="3.40.47.10">
    <property type="match status" value="1"/>
</dbReference>
<keyword evidence="4" id="KW-1185">Reference proteome</keyword>
<dbReference type="Pfam" id="PF22621">
    <property type="entry name" value="CurL-like_PKS_C"/>
    <property type="match status" value="1"/>
</dbReference>
<gene>
    <name evidence="3" type="ORF">N7468_007763</name>
</gene>
<evidence type="ECO:0000256" key="2">
    <source>
        <dbReference type="ARBA" id="ARBA00022553"/>
    </source>
</evidence>
<dbReference type="GO" id="GO:0006633">
    <property type="term" value="P:fatty acid biosynthetic process"/>
    <property type="evidence" value="ECO:0007669"/>
    <property type="project" value="TreeGrafter"/>
</dbReference>
<dbReference type="PANTHER" id="PTHR43775:SF37">
    <property type="entry name" value="SI:DKEY-61P9.11"/>
    <property type="match status" value="1"/>
</dbReference>
<dbReference type="GeneID" id="83204362"/>
<comment type="caution">
    <text evidence="3">The sequence shown here is derived from an EMBL/GenBank/DDBJ whole genome shotgun (WGS) entry which is preliminary data.</text>
</comment>
<proteinExistence type="predicted"/>
<keyword evidence="1" id="KW-0596">Phosphopantetheine</keyword>
<reference evidence="3" key="2">
    <citation type="journal article" date="2023" name="IMA Fungus">
        <title>Comparative genomic study of the Penicillium genus elucidates a diverse pangenome and 15 lateral gene transfer events.</title>
        <authorList>
            <person name="Petersen C."/>
            <person name="Sorensen T."/>
            <person name="Nielsen M.R."/>
            <person name="Sondergaard T.E."/>
            <person name="Sorensen J.L."/>
            <person name="Fitzpatrick D.A."/>
            <person name="Frisvad J.C."/>
            <person name="Nielsen K.L."/>
        </authorList>
    </citation>
    <scope>NUCLEOTIDE SEQUENCE</scope>
    <source>
        <strain evidence="3">IBT 19713</strain>
    </source>
</reference>
<dbReference type="InterPro" id="IPR016035">
    <property type="entry name" value="Acyl_Trfase/lysoPLipase"/>
</dbReference>
<dbReference type="InterPro" id="IPR050091">
    <property type="entry name" value="PKS_NRPS_Biosynth_Enz"/>
</dbReference>
<dbReference type="PANTHER" id="PTHR43775">
    <property type="entry name" value="FATTY ACID SYNTHASE"/>
    <property type="match status" value="1"/>
</dbReference>
<dbReference type="AlphaFoldDB" id="A0A9W9THR8"/>
<evidence type="ECO:0000313" key="3">
    <source>
        <dbReference type="EMBL" id="KAJ5223221.1"/>
    </source>
</evidence>
<dbReference type="GO" id="GO:0004312">
    <property type="term" value="F:fatty acid synthase activity"/>
    <property type="evidence" value="ECO:0007669"/>
    <property type="project" value="TreeGrafter"/>
</dbReference>
<accession>A0A9W9THR8</accession>
<dbReference type="Gene3D" id="3.40.366.10">
    <property type="entry name" value="Malonyl-Coenzyme A Acyl Carrier Protein, domain 2"/>
    <property type="match status" value="1"/>
</dbReference>